<evidence type="ECO:0000313" key="1">
    <source>
        <dbReference type="EMBL" id="SDE80521.1"/>
    </source>
</evidence>
<reference evidence="1 2" key="1">
    <citation type="submission" date="2016-10" db="EMBL/GenBank/DDBJ databases">
        <authorList>
            <person name="de Groot N.N."/>
        </authorList>
    </citation>
    <scope>NUCLEOTIDE SEQUENCE [LARGE SCALE GENOMIC DNA]</scope>
    <source>
        <strain evidence="1 2">DSM 28129</strain>
    </source>
</reference>
<dbReference type="AlphaFoldDB" id="A0A1G7FXE8"/>
<accession>A0A1G7FXE8</accession>
<dbReference type="Proteomes" id="UP000198972">
    <property type="component" value="Unassembled WGS sequence"/>
</dbReference>
<organism evidence="1 2">
    <name type="scientific">Fontibacillus panacisegetis</name>
    <dbReference type="NCBI Taxonomy" id="670482"/>
    <lineage>
        <taxon>Bacteria</taxon>
        <taxon>Bacillati</taxon>
        <taxon>Bacillota</taxon>
        <taxon>Bacilli</taxon>
        <taxon>Bacillales</taxon>
        <taxon>Paenibacillaceae</taxon>
        <taxon>Fontibacillus</taxon>
    </lineage>
</organism>
<name>A0A1G7FXE8_9BACL</name>
<dbReference type="STRING" id="670482.SAMN04488542_102191"/>
<sequence>MNNKGNTVSVSVIDQLDSRDKKTLETEGEKLCLKRFI</sequence>
<evidence type="ECO:0000313" key="2">
    <source>
        <dbReference type="Proteomes" id="UP000198972"/>
    </source>
</evidence>
<dbReference type="EMBL" id="FNBG01000002">
    <property type="protein sequence ID" value="SDE80521.1"/>
    <property type="molecule type" value="Genomic_DNA"/>
</dbReference>
<gene>
    <name evidence="1" type="ORF">SAMN04488542_102191</name>
</gene>
<proteinExistence type="predicted"/>
<keyword evidence="2" id="KW-1185">Reference proteome</keyword>
<protein>
    <submittedName>
        <fullName evidence="1">Uncharacterized protein</fullName>
    </submittedName>
</protein>